<feature type="compositionally biased region" description="Basic residues" evidence="4">
    <location>
        <begin position="302"/>
        <end position="311"/>
    </location>
</feature>
<dbReference type="PANTHER" id="PTHR12687">
    <property type="entry name" value="NUCLEOLAR COMPLEX 2 AND RAD4-RELATED"/>
    <property type="match status" value="1"/>
</dbReference>
<evidence type="ECO:0000256" key="2">
    <source>
        <dbReference type="ARBA" id="ARBA00005907"/>
    </source>
</evidence>
<sequence>MAKKGHLKNAIHTRRKHKRISGRRGPPGAKGGRRTEVVKAGDEFRKEKAEAKKKGAFDDMDAEEFLQGGFEDDFEDEDGDVEGGSGSEDDDLDDIDDLEEAGDDDLDDDDDDDELDGDDDDEDGDGEEDGAVEGLSGEEEEEEEEGDEEAEEAAAAAAGDAVAADNKRLRGEISKHRAQLEALREKDPEFYKYLQEADAELLGFGDGEEDDEDDEEESDDEEDEDEEDEEAGAKKKAKKEAAKKAKKGAEPGSEEEEQEGGSEEGADDQPGTSGRIDVTSALVAKWCAAALGKAPEQEQGKKAKQQQKKNKGGAEAGNGGGAAAPGAPALGSFSYLVKAYRLACHYGDPSEDAEEGRLRITSSTVYNTIMLFMLREADGIFRRLLGLPPHGAAPSSSSSKKQADVAKNPRWRKVGPLVKSFWGNSIHLLSSVTDPALLAFTLRRLRASVGLLAPFARLRDRFLRACLGVFGGGEVAPRLQAFLALRAAAVELPAPALDNVLKGVYRTYVSNAKFVSSASAPHIAFMSTCIVELWGLDMAASYQHAFTAVRQLAALMRTALSSKSADSYKAVYCWQTVNCMELWAKVLGAHHDRPELKPLVYPVVQLLLGAARLVPTPRYFPLRLRLARALNRLAAQSGVFIPVGPLVVEALGWADLRRPPGGGGGKGGGKGAAALGADGCPDLSLQLKLGKALLRSSAVQEEVVTQLLEVLAEHLACWSCSIALPELAHVPLLALRRFAKACPVERFRCVGVCGDVSVCVGGGAD</sequence>
<dbReference type="EMBL" id="JAEHOD010000004">
    <property type="protein sequence ID" value="KAG2453203.1"/>
    <property type="molecule type" value="Genomic_DNA"/>
</dbReference>
<feature type="compositionally biased region" description="Gly residues" evidence="4">
    <location>
        <begin position="314"/>
        <end position="323"/>
    </location>
</feature>
<evidence type="ECO:0000313" key="5">
    <source>
        <dbReference type="EMBL" id="KAG2453203.1"/>
    </source>
</evidence>
<feature type="region of interest" description="Disordered" evidence="4">
    <location>
        <begin position="194"/>
        <end position="275"/>
    </location>
</feature>
<dbReference type="OrthoDB" id="10266662at2759"/>
<dbReference type="InterPro" id="IPR005343">
    <property type="entry name" value="Noc2"/>
</dbReference>
<feature type="compositionally biased region" description="Acidic residues" evidence="4">
    <location>
        <begin position="206"/>
        <end position="230"/>
    </location>
</feature>
<feature type="compositionally biased region" description="Basic and acidic residues" evidence="4">
    <location>
        <begin position="239"/>
        <end position="249"/>
    </location>
</feature>
<accession>A0A836BBC1</accession>
<protein>
    <recommendedName>
        <fullName evidence="7">Nucleolar complex protein 2</fullName>
    </recommendedName>
</protein>
<dbReference type="GO" id="GO:0030691">
    <property type="term" value="C:Noc2p-Noc3p complex"/>
    <property type="evidence" value="ECO:0007669"/>
    <property type="project" value="TreeGrafter"/>
</dbReference>
<dbReference type="GO" id="GO:0042273">
    <property type="term" value="P:ribosomal large subunit biogenesis"/>
    <property type="evidence" value="ECO:0007669"/>
    <property type="project" value="TreeGrafter"/>
</dbReference>
<feature type="compositionally biased region" description="Acidic residues" evidence="4">
    <location>
        <begin position="58"/>
        <end position="152"/>
    </location>
</feature>
<gene>
    <name evidence="5" type="ORF">HYH02_002526</name>
</gene>
<feature type="compositionally biased region" description="Low complexity" evidence="4">
    <location>
        <begin position="153"/>
        <end position="164"/>
    </location>
</feature>
<feature type="region of interest" description="Disordered" evidence="4">
    <location>
        <begin position="293"/>
        <end position="323"/>
    </location>
</feature>
<name>A0A836BBC1_9CHLO</name>
<feature type="compositionally biased region" description="Basic residues" evidence="4">
    <location>
        <begin position="1"/>
        <end position="22"/>
    </location>
</feature>
<dbReference type="GO" id="GO:0005730">
    <property type="term" value="C:nucleolus"/>
    <property type="evidence" value="ECO:0007669"/>
    <property type="project" value="TreeGrafter"/>
</dbReference>
<proteinExistence type="inferred from homology"/>
<feature type="compositionally biased region" description="Basic and acidic residues" evidence="4">
    <location>
        <begin position="33"/>
        <end position="57"/>
    </location>
</feature>
<evidence type="ECO:0000256" key="4">
    <source>
        <dbReference type="SAM" id="MobiDB-lite"/>
    </source>
</evidence>
<evidence type="ECO:0000313" key="6">
    <source>
        <dbReference type="Proteomes" id="UP000613740"/>
    </source>
</evidence>
<dbReference type="AlphaFoldDB" id="A0A836BBC1"/>
<dbReference type="PANTHER" id="PTHR12687:SF4">
    <property type="entry name" value="NUCLEOLAR COMPLEX PROTEIN 2 HOMOLOG"/>
    <property type="match status" value="1"/>
</dbReference>
<dbReference type="GO" id="GO:0030690">
    <property type="term" value="C:Noc1p-Noc2p complex"/>
    <property type="evidence" value="ECO:0007669"/>
    <property type="project" value="TreeGrafter"/>
</dbReference>
<dbReference type="Pfam" id="PF03715">
    <property type="entry name" value="Noc2"/>
    <property type="match status" value="1"/>
</dbReference>
<comment type="caution">
    <text evidence="5">The sequence shown here is derived from an EMBL/GenBank/DDBJ whole genome shotgun (WGS) entry which is preliminary data.</text>
</comment>
<feature type="compositionally biased region" description="Acidic residues" evidence="4">
    <location>
        <begin position="252"/>
        <end position="267"/>
    </location>
</feature>
<comment type="similarity">
    <text evidence="2">Belongs to the NOC2 family.</text>
</comment>
<evidence type="ECO:0000256" key="3">
    <source>
        <dbReference type="ARBA" id="ARBA00023242"/>
    </source>
</evidence>
<organism evidence="5 6">
    <name type="scientific">Chlamydomonas schloesseri</name>
    <dbReference type="NCBI Taxonomy" id="2026947"/>
    <lineage>
        <taxon>Eukaryota</taxon>
        <taxon>Viridiplantae</taxon>
        <taxon>Chlorophyta</taxon>
        <taxon>core chlorophytes</taxon>
        <taxon>Chlorophyceae</taxon>
        <taxon>CS clade</taxon>
        <taxon>Chlamydomonadales</taxon>
        <taxon>Chlamydomonadaceae</taxon>
        <taxon>Chlamydomonas</taxon>
    </lineage>
</organism>
<dbReference type="Proteomes" id="UP000613740">
    <property type="component" value="Unassembled WGS sequence"/>
</dbReference>
<keyword evidence="3" id="KW-0539">Nucleus</keyword>
<keyword evidence="6" id="KW-1185">Reference proteome</keyword>
<evidence type="ECO:0000256" key="1">
    <source>
        <dbReference type="ARBA" id="ARBA00004123"/>
    </source>
</evidence>
<dbReference type="GO" id="GO:0005654">
    <property type="term" value="C:nucleoplasm"/>
    <property type="evidence" value="ECO:0007669"/>
    <property type="project" value="TreeGrafter"/>
</dbReference>
<reference evidence="5" key="1">
    <citation type="journal article" date="2020" name="bioRxiv">
        <title>Comparative genomics of Chlamydomonas.</title>
        <authorList>
            <person name="Craig R.J."/>
            <person name="Hasan A.R."/>
            <person name="Ness R.W."/>
            <person name="Keightley P.D."/>
        </authorList>
    </citation>
    <scope>NUCLEOTIDE SEQUENCE</scope>
    <source>
        <strain evidence="5">CCAP 11/173</strain>
    </source>
</reference>
<feature type="region of interest" description="Disordered" evidence="4">
    <location>
        <begin position="1"/>
        <end position="168"/>
    </location>
</feature>
<comment type="subcellular location">
    <subcellularLocation>
        <location evidence="1">Nucleus</location>
    </subcellularLocation>
</comment>
<evidence type="ECO:0008006" key="7">
    <source>
        <dbReference type="Google" id="ProtNLM"/>
    </source>
</evidence>